<evidence type="ECO:0000313" key="2">
    <source>
        <dbReference type="Proteomes" id="UP000287605"/>
    </source>
</evidence>
<name>A0A430B5N3_9ENTE</name>
<evidence type="ECO:0000313" key="1">
    <source>
        <dbReference type="EMBL" id="RSU15624.1"/>
    </source>
</evidence>
<dbReference type="OrthoDB" id="9762066at2"/>
<dbReference type="EMBL" id="NGKA01000001">
    <property type="protein sequence ID" value="RSU15624.1"/>
    <property type="molecule type" value="Genomic_DNA"/>
</dbReference>
<organism evidence="1 2">
    <name type="scientific">Vagococcus elongatus</name>
    <dbReference type="NCBI Taxonomy" id="180344"/>
    <lineage>
        <taxon>Bacteria</taxon>
        <taxon>Bacillati</taxon>
        <taxon>Bacillota</taxon>
        <taxon>Bacilli</taxon>
        <taxon>Lactobacillales</taxon>
        <taxon>Enterococcaceae</taxon>
        <taxon>Vagococcus</taxon>
    </lineage>
</organism>
<accession>A0A430B5N3</accession>
<dbReference type="RefSeq" id="WP_126806217.1">
    <property type="nucleotide sequence ID" value="NZ_NGKA01000001.1"/>
</dbReference>
<dbReference type="Proteomes" id="UP000287605">
    <property type="component" value="Unassembled WGS sequence"/>
</dbReference>
<keyword evidence="2" id="KW-1185">Reference proteome</keyword>
<reference evidence="1 2" key="1">
    <citation type="submission" date="2017-05" db="EMBL/GenBank/DDBJ databases">
        <title>Vagococcus spp. assemblies.</title>
        <authorList>
            <person name="Gulvik C.A."/>
        </authorList>
    </citation>
    <scope>NUCLEOTIDE SEQUENCE [LARGE SCALE GENOMIC DNA]</scope>
    <source>
        <strain evidence="1 2">CCUG 51432</strain>
    </source>
</reference>
<comment type="caution">
    <text evidence="1">The sequence shown here is derived from an EMBL/GenBank/DDBJ whole genome shotgun (WGS) entry which is preliminary data.</text>
</comment>
<dbReference type="AlphaFoldDB" id="A0A430B5N3"/>
<dbReference type="PANTHER" id="PTHR35868">
    <property type="entry name" value="DUF2804 DOMAIN-CONTAINING PROTEIN-RELATED"/>
    <property type="match status" value="1"/>
</dbReference>
<proteinExistence type="predicted"/>
<dbReference type="Pfam" id="PF10974">
    <property type="entry name" value="DUF2804"/>
    <property type="match status" value="1"/>
</dbReference>
<sequence>MRNHEVNVVKNLLNDKGHLDEPGWSRSLIQNYHRQQIKAPKWRIKEWDYYIIQNSEYVCCFTVSDNGYMGLESVSLIHLKTQWQHTESIIIPFPMGKLQMPASSASGDVFFENKRLRLSFSHVNHQRKILCHFKQFKEGQDFSCEFTLTETQPDSMVIATPWAENKKAFYYNQKINCMTAEGSVKFGDTSITFDPKDSFATLDWGRGVWTYDNTWYWGNGNGLVEGKYFGFNLGYGFGDTAAASENVVYFDGVLHKLDDIVFKHGGDYLQPWEITSSDGRFEGEFVPILNRSALTDLKVIVSEQHQVFGKLTGEVILDSGKKLQLDELICFFEKVHNKF</sequence>
<gene>
    <name evidence="1" type="ORF">CBF29_00685</name>
</gene>
<dbReference type="PANTHER" id="PTHR35868:SF3">
    <property type="entry name" value="DUF2804 DOMAIN-CONTAINING PROTEIN"/>
    <property type="match status" value="1"/>
</dbReference>
<protein>
    <recommendedName>
        <fullName evidence="3">DUF2804 domain-containing protein</fullName>
    </recommendedName>
</protein>
<dbReference type="InterPro" id="IPR021243">
    <property type="entry name" value="DUF2804"/>
</dbReference>
<evidence type="ECO:0008006" key="3">
    <source>
        <dbReference type="Google" id="ProtNLM"/>
    </source>
</evidence>